<evidence type="ECO:0000256" key="1">
    <source>
        <dbReference type="SAM" id="Phobius"/>
    </source>
</evidence>
<dbReference type="OrthoDB" id="5386199at2759"/>
<dbReference type="InterPro" id="IPR009724">
    <property type="entry name" value="TMEM70"/>
</dbReference>
<keyword evidence="1" id="KW-1133">Transmembrane helix</keyword>
<organism evidence="2 3">
    <name type="scientific">Paraglomus occultum</name>
    <dbReference type="NCBI Taxonomy" id="144539"/>
    <lineage>
        <taxon>Eukaryota</taxon>
        <taxon>Fungi</taxon>
        <taxon>Fungi incertae sedis</taxon>
        <taxon>Mucoromycota</taxon>
        <taxon>Glomeromycotina</taxon>
        <taxon>Glomeromycetes</taxon>
        <taxon>Paraglomerales</taxon>
        <taxon>Paraglomeraceae</taxon>
        <taxon>Paraglomus</taxon>
    </lineage>
</organism>
<feature type="transmembrane region" description="Helical" evidence="1">
    <location>
        <begin position="84"/>
        <end position="104"/>
    </location>
</feature>
<evidence type="ECO:0000313" key="3">
    <source>
        <dbReference type="Proteomes" id="UP000789572"/>
    </source>
</evidence>
<dbReference type="AlphaFoldDB" id="A0A9N9ADN8"/>
<gene>
    <name evidence="2" type="ORF">POCULU_LOCUS3813</name>
</gene>
<keyword evidence="1" id="KW-0812">Transmembrane</keyword>
<dbReference type="Proteomes" id="UP000789572">
    <property type="component" value="Unassembled WGS sequence"/>
</dbReference>
<dbReference type="PANTHER" id="PTHR13281:SF0">
    <property type="entry name" value="TRANSMEMBRANE PROTEIN 70, MITOCHONDRIAL"/>
    <property type="match status" value="1"/>
</dbReference>
<reference evidence="2" key="1">
    <citation type="submission" date="2021-06" db="EMBL/GenBank/DDBJ databases">
        <authorList>
            <person name="Kallberg Y."/>
            <person name="Tangrot J."/>
            <person name="Rosling A."/>
        </authorList>
    </citation>
    <scope>NUCLEOTIDE SEQUENCE</scope>
    <source>
        <strain evidence="2">IA702</strain>
    </source>
</reference>
<proteinExistence type="predicted"/>
<comment type="caution">
    <text evidence="2">The sequence shown here is derived from an EMBL/GenBank/DDBJ whole genome shotgun (WGS) entry which is preliminary data.</text>
</comment>
<dbReference type="PANTHER" id="PTHR13281">
    <property type="entry name" value="TRANSMEMBRANE PROTEIN 70, MITOCHONDRIAL"/>
    <property type="match status" value="1"/>
</dbReference>
<protein>
    <submittedName>
        <fullName evidence="2">489_t:CDS:1</fullName>
    </submittedName>
</protein>
<keyword evidence="1" id="KW-0472">Membrane</keyword>
<feature type="transmembrane region" description="Helical" evidence="1">
    <location>
        <begin position="110"/>
        <end position="133"/>
    </location>
</feature>
<accession>A0A9N9ADN8</accession>
<keyword evidence="3" id="KW-1185">Reference proteome</keyword>
<name>A0A9N9ADN8_9GLOM</name>
<dbReference type="EMBL" id="CAJVPJ010000450">
    <property type="protein sequence ID" value="CAG8525857.1"/>
    <property type="molecule type" value="Genomic_DNA"/>
</dbReference>
<dbReference type="GO" id="GO:0033615">
    <property type="term" value="P:mitochondrial proton-transporting ATP synthase complex assembly"/>
    <property type="evidence" value="ECO:0007669"/>
    <property type="project" value="TreeGrafter"/>
</dbReference>
<sequence>MLSTVSKRVPLTRSNFISLPVLAFYAPYPKSRLYSNFNSIRTYSTASTTSTPTSTSASEEPITIYEGPFATAAKRLKVFSFSSLGLTLVLTPALFLSDAAIGIAPRTTMAAVALITSTASTLAIHWCLAPYVARVSVPKPSLGQVPILTPDTPITFETLSLTARPLYTTVPLRSLEPSTRLFTTWKVKKECEHLVQARNKKGKRVAGQKTFFLHLELLEGSKYYDKGGGELARIVRIG</sequence>
<evidence type="ECO:0000313" key="2">
    <source>
        <dbReference type="EMBL" id="CAG8525857.1"/>
    </source>
</evidence>
<dbReference type="GO" id="GO:0031966">
    <property type="term" value="C:mitochondrial membrane"/>
    <property type="evidence" value="ECO:0007669"/>
    <property type="project" value="TreeGrafter"/>
</dbReference>